<keyword evidence="5" id="KW-0132">Cell division</keyword>
<dbReference type="InterPro" id="IPR004513">
    <property type="entry name" value="FtsX"/>
</dbReference>
<dbReference type="AlphaFoldDB" id="A0A1G2QJK5"/>
<feature type="transmembrane region" description="Helical" evidence="10">
    <location>
        <begin position="227"/>
        <end position="249"/>
    </location>
</feature>
<dbReference type="Proteomes" id="UP000177140">
    <property type="component" value="Unassembled WGS sequence"/>
</dbReference>
<keyword evidence="7 10" id="KW-1133">Transmembrane helix</keyword>
<evidence type="ECO:0000256" key="2">
    <source>
        <dbReference type="ARBA" id="ARBA00007379"/>
    </source>
</evidence>
<name>A0A1G2QJK5_9BACT</name>
<evidence type="ECO:0000313" key="13">
    <source>
        <dbReference type="EMBL" id="OHA60795.1"/>
    </source>
</evidence>
<keyword evidence="8 10" id="KW-0472">Membrane</keyword>
<dbReference type="GO" id="GO:0005886">
    <property type="term" value="C:plasma membrane"/>
    <property type="evidence" value="ECO:0007669"/>
    <property type="project" value="UniProtKB-SubCell"/>
</dbReference>
<evidence type="ECO:0000256" key="10">
    <source>
        <dbReference type="SAM" id="Phobius"/>
    </source>
</evidence>
<evidence type="ECO:0000259" key="11">
    <source>
        <dbReference type="Pfam" id="PF02687"/>
    </source>
</evidence>
<feature type="transmembrane region" description="Helical" evidence="10">
    <location>
        <begin position="181"/>
        <end position="207"/>
    </location>
</feature>
<protein>
    <recommendedName>
        <fullName evidence="3">Cell division protein FtsX</fullName>
    </recommendedName>
</protein>
<feature type="transmembrane region" description="Helical" evidence="10">
    <location>
        <begin position="22"/>
        <end position="48"/>
    </location>
</feature>
<comment type="similarity">
    <text evidence="2">Belongs to the ABC-4 integral membrane protein family. FtsX subfamily.</text>
</comment>
<dbReference type="PANTHER" id="PTHR47755">
    <property type="entry name" value="CELL DIVISION PROTEIN FTSX"/>
    <property type="match status" value="1"/>
</dbReference>
<dbReference type="Pfam" id="PF02687">
    <property type="entry name" value="FtsX"/>
    <property type="match status" value="1"/>
</dbReference>
<evidence type="ECO:0000256" key="8">
    <source>
        <dbReference type="ARBA" id="ARBA00023136"/>
    </source>
</evidence>
<dbReference type="PIRSF" id="PIRSF003097">
    <property type="entry name" value="FtsX"/>
    <property type="match status" value="1"/>
</dbReference>
<proteinExistence type="inferred from homology"/>
<dbReference type="InterPro" id="IPR040690">
    <property type="entry name" value="FtsX_ECD"/>
</dbReference>
<comment type="subcellular location">
    <subcellularLocation>
        <location evidence="1">Cell membrane</location>
        <topology evidence="1">Multi-pass membrane protein</topology>
    </subcellularLocation>
</comment>
<evidence type="ECO:0000256" key="3">
    <source>
        <dbReference type="ARBA" id="ARBA00021907"/>
    </source>
</evidence>
<dbReference type="Pfam" id="PF18075">
    <property type="entry name" value="FtsX_ECD"/>
    <property type="match status" value="1"/>
</dbReference>
<dbReference type="PANTHER" id="PTHR47755:SF1">
    <property type="entry name" value="CELL DIVISION PROTEIN FTSX"/>
    <property type="match status" value="1"/>
</dbReference>
<evidence type="ECO:0000256" key="9">
    <source>
        <dbReference type="ARBA" id="ARBA00023306"/>
    </source>
</evidence>
<dbReference type="InterPro" id="IPR003838">
    <property type="entry name" value="ABC3_permease_C"/>
</dbReference>
<feature type="domain" description="FtsX extracellular" evidence="12">
    <location>
        <begin position="59"/>
        <end position="145"/>
    </location>
</feature>
<feature type="domain" description="ABC3 transporter permease C-terminal" evidence="11">
    <location>
        <begin position="184"/>
        <end position="260"/>
    </location>
</feature>
<keyword evidence="4" id="KW-1003">Cell membrane</keyword>
<evidence type="ECO:0000256" key="5">
    <source>
        <dbReference type="ARBA" id="ARBA00022618"/>
    </source>
</evidence>
<dbReference type="Gene3D" id="3.30.70.3040">
    <property type="match status" value="1"/>
</dbReference>
<evidence type="ECO:0000256" key="1">
    <source>
        <dbReference type="ARBA" id="ARBA00004651"/>
    </source>
</evidence>
<feature type="non-terminal residue" evidence="13">
    <location>
        <position position="270"/>
    </location>
</feature>
<evidence type="ECO:0000256" key="6">
    <source>
        <dbReference type="ARBA" id="ARBA00022692"/>
    </source>
</evidence>
<evidence type="ECO:0000259" key="12">
    <source>
        <dbReference type="Pfam" id="PF18075"/>
    </source>
</evidence>
<dbReference type="EMBL" id="MHTM01000045">
    <property type="protein sequence ID" value="OHA60795.1"/>
    <property type="molecule type" value="Genomic_DNA"/>
</dbReference>
<sequence length="270" mass="29740">MIWVNFKRVVRSGFVNFWRNGLVSLASVLAITVSLFVIGALMVSTAFLNGVVNEVKNKVDISVSFRPEASLSDIKAVEKSLSQLPDVKEVTYISREDEYKAFRDRHQDNALLVQSLDEVGNPFGARLNIRAIDPARYESIANFLENDIQSLSVNRSIIDQVTFKRDIVSRLTKIIAVAKRIGLVASTVMICLAAFATFNTISLAIYTSREEVSVMRLVGAGNIYVKGPFLIEGIISGLIGTLLAVSLLYPSVLWIKSISYNVFGGIDLVS</sequence>
<accession>A0A1G2QJK5</accession>
<evidence type="ECO:0000256" key="4">
    <source>
        <dbReference type="ARBA" id="ARBA00022475"/>
    </source>
</evidence>
<evidence type="ECO:0000256" key="7">
    <source>
        <dbReference type="ARBA" id="ARBA00022989"/>
    </source>
</evidence>
<gene>
    <name evidence="13" type="ORF">A2556_00960</name>
</gene>
<evidence type="ECO:0000313" key="14">
    <source>
        <dbReference type="Proteomes" id="UP000177140"/>
    </source>
</evidence>
<organism evidence="13 14">
    <name type="scientific">Candidatus Vogelbacteria bacterium RIFOXYD2_FULL_44_9</name>
    <dbReference type="NCBI Taxonomy" id="1802441"/>
    <lineage>
        <taxon>Bacteria</taxon>
        <taxon>Candidatus Vogeliibacteriota</taxon>
    </lineage>
</organism>
<comment type="caution">
    <text evidence="13">The sequence shown here is derived from an EMBL/GenBank/DDBJ whole genome shotgun (WGS) entry which is preliminary data.</text>
</comment>
<reference evidence="13 14" key="1">
    <citation type="journal article" date="2016" name="Nat. Commun.">
        <title>Thousands of microbial genomes shed light on interconnected biogeochemical processes in an aquifer system.</title>
        <authorList>
            <person name="Anantharaman K."/>
            <person name="Brown C.T."/>
            <person name="Hug L.A."/>
            <person name="Sharon I."/>
            <person name="Castelle C.J."/>
            <person name="Probst A.J."/>
            <person name="Thomas B.C."/>
            <person name="Singh A."/>
            <person name="Wilkins M.J."/>
            <person name="Karaoz U."/>
            <person name="Brodie E.L."/>
            <person name="Williams K.H."/>
            <person name="Hubbard S.S."/>
            <person name="Banfield J.F."/>
        </authorList>
    </citation>
    <scope>NUCLEOTIDE SEQUENCE [LARGE SCALE GENOMIC DNA]</scope>
</reference>
<dbReference type="GO" id="GO:0051301">
    <property type="term" value="P:cell division"/>
    <property type="evidence" value="ECO:0007669"/>
    <property type="project" value="UniProtKB-KW"/>
</dbReference>
<keyword evidence="6 10" id="KW-0812">Transmembrane</keyword>
<keyword evidence="9" id="KW-0131">Cell cycle</keyword>